<reference evidence="3 4" key="1">
    <citation type="journal article" date="2014" name="BMC Genomics">
        <title>Comparison of environmental and isolate Sulfobacillus genomes reveals diverse carbon, sulfur, nitrogen, and hydrogen metabolisms.</title>
        <authorList>
            <person name="Justice N.B."/>
            <person name="Norman A."/>
            <person name="Brown C.T."/>
            <person name="Singh A."/>
            <person name="Thomas B.C."/>
            <person name="Banfield J.F."/>
        </authorList>
    </citation>
    <scope>NUCLEOTIDE SEQUENCE [LARGE SCALE GENOMIC DNA]</scope>
    <source>
        <strain evidence="3">AMDSBA4</strain>
    </source>
</reference>
<feature type="region of interest" description="Disordered" evidence="1">
    <location>
        <begin position="112"/>
        <end position="131"/>
    </location>
</feature>
<feature type="transmembrane region" description="Helical" evidence="2">
    <location>
        <begin position="29"/>
        <end position="49"/>
    </location>
</feature>
<evidence type="ECO:0000256" key="2">
    <source>
        <dbReference type="SAM" id="Phobius"/>
    </source>
</evidence>
<name>A0A2T2XL43_9FIRM</name>
<keyword evidence="2" id="KW-1133">Transmembrane helix</keyword>
<sequence>MAQYIPPRHSRSDPAKTNLQVRRWPPWHWPWWLVLIGLQIPIAGGAYVIGALSTLSQAHRAILRMQQTLISGSPNAVQSAMHDHNTWIVDLGLVSLGVAIGVLIGRRLRRQNSPRQPWDSAPETAMNDTPNANRRLHPWLRELLAAVLWAGLVGAIGYFLVHTASQLAHGQLAQLRRL</sequence>
<proteinExistence type="predicted"/>
<dbReference type="EMBL" id="PXYW01000003">
    <property type="protein sequence ID" value="PSR35201.1"/>
    <property type="molecule type" value="Genomic_DNA"/>
</dbReference>
<keyword evidence="2" id="KW-0812">Transmembrane</keyword>
<accession>A0A2T2XL43</accession>
<evidence type="ECO:0000313" key="4">
    <source>
        <dbReference type="Proteomes" id="UP000242972"/>
    </source>
</evidence>
<dbReference type="AlphaFoldDB" id="A0A2T2XL43"/>
<comment type="caution">
    <text evidence="3">The sequence shown here is derived from an EMBL/GenBank/DDBJ whole genome shotgun (WGS) entry which is preliminary data.</text>
</comment>
<keyword evidence="2" id="KW-0472">Membrane</keyword>
<evidence type="ECO:0000313" key="3">
    <source>
        <dbReference type="EMBL" id="PSR35201.1"/>
    </source>
</evidence>
<gene>
    <name evidence="3" type="ORF">C7B46_01980</name>
</gene>
<protein>
    <submittedName>
        <fullName evidence="3">Uncharacterized protein</fullName>
    </submittedName>
</protein>
<organism evidence="3 4">
    <name type="scientific">Sulfobacillus benefaciens</name>
    <dbReference type="NCBI Taxonomy" id="453960"/>
    <lineage>
        <taxon>Bacteria</taxon>
        <taxon>Bacillati</taxon>
        <taxon>Bacillota</taxon>
        <taxon>Clostridia</taxon>
        <taxon>Eubacteriales</taxon>
        <taxon>Clostridiales Family XVII. Incertae Sedis</taxon>
        <taxon>Sulfobacillus</taxon>
    </lineage>
</organism>
<evidence type="ECO:0000256" key="1">
    <source>
        <dbReference type="SAM" id="MobiDB-lite"/>
    </source>
</evidence>
<feature type="transmembrane region" description="Helical" evidence="2">
    <location>
        <begin position="143"/>
        <end position="161"/>
    </location>
</feature>
<dbReference type="Proteomes" id="UP000242972">
    <property type="component" value="Unassembled WGS sequence"/>
</dbReference>
<feature type="transmembrane region" description="Helical" evidence="2">
    <location>
        <begin position="87"/>
        <end position="105"/>
    </location>
</feature>